<dbReference type="AlphaFoldDB" id="A0A1Y1T6V2"/>
<sequence>MTSFDTYRNIRKGAIIFGLPIPLFALCMVSVIGSLLIIIFAFSMTIIASALLWNLGLYILLLRMSNRPLSFAPKGRFPKHITNKFYSGITYEKT</sequence>
<reference evidence="2 3" key="1">
    <citation type="submission" date="2013-04" db="EMBL/GenBank/DDBJ databases">
        <title>Zunongwangia sp. 22II14-10F7 Genome Sequencing.</title>
        <authorList>
            <person name="Lai Q."/>
            <person name="Shao Z."/>
        </authorList>
    </citation>
    <scope>NUCLEOTIDE SEQUENCE [LARGE SCALE GENOMIC DNA]</scope>
    <source>
        <strain evidence="2 3">22II14-10F7</strain>
    </source>
</reference>
<keyword evidence="1" id="KW-0472">Membrane</keyword>
<keyword evidence="3" id="KW-1185">Reference proteome</keyword>
<keyword evidence="1" id="KW-1133">Transmembrane helix</keyword>
<gene>
    <name evidence="2" type="ORF">IIF7_06216</name>
</gene>
<name>A0A1Y1T6V2_9FLAO</name>
<dbReference type="OrthoDB" id="1449306at2"/>
<feature type="transmembrane region" description="Helical" evidence="1">
    <location>
        <begin position="12"/>
        <end position="32"/>
    </location>
</feature>
<keyword evidence="1" id="KW-0812">Transmembrane</keyword>
<organism evidence="2 3">
    <name type="scientific">Zunongwangia atlantica 22II14-10F7</name>
    <dbReference type="NCBI Taxonomy" id="1185767"/>
    <lineage>
        <taxon>Bacteria</taxon>
        <taxon>Pseudomonadati</taxon>
        <taxon>Bacteroidota</taxon>
        <taxon>Flavobacteriia</taxon>
        <taxon>Flavobacteriales</taxon>
        <taxon>Flavobacteriaceae</taxon>
        <taxon>Zunongwangia</taxon>
    </lineage>
</organism>
<comment type="caution">
    <text evidence="2">The sequence shown here is derived from an EMBL/GenBank/DDBJ whole genome shotgun (WGS) entry which is preliminary data.</text>
</comment>
<evidence type="ECO:0000313" key="3">
    <source>
        <dbReference type="Proteomes" id="UP000192746"/>
    </source>
</evidence>
<evidence type="ECO:0000313" key="2">
    <source>
        <dbReference type="EMBL" id="ORL46143.1"/>
    </source>
</evidence>
<dbReference type="EMBL" id="ARYN01000005">
    <property type="protein sequence ID" value="ORL46143.1"/>
    <property type="molecule type" value="Genomic_DNA"/>
</dbReference>
<feature type="transmembrane region" description="Helical" evidence="1">
    <location>
        <begin position="38"/>
        <end position="61"/>
    </location>
</feature>
<evidence type="ECO:0000256" key="1">
    <source>
        <dbReference type="SAM" id="Phobius"/>
    </source>
</evidence>
<dbReference type="STRING" id="1185767.IIF7_06216"/>
<accession>A0A1Y1T6V2</accession>
<dbReference type="Proteomes" id="UP000192746">
    <property type="component" value="Unassembled WGS sequence"/>
</dbReference>
<protein>
    <submittedName>
        <fullName evidence="2">Uncharacterized protein</fullName>
    </submittedName>
</protein>
<proteinExistence type="predicted"/>